<dbReference type="Proteomes" id="UP000638732">
    <property type="component" value="Unassembled WGS sequence"/>
</dbReference>
<organism evidence="1 2">
    <name type="scientific">Mucilaginibacter agri</name>
    <dbReference type="NCBI Taxonomy" id="2695265"/>
    <lineage>
        <taxon>Bacteria</taxon>
        <taxon>Pseudomonadati</taxon>
        <taxon>Bacteroidota</taxon>
        <taxon>Sphingobacteriia</taxon>
        <taxon>Sphingobacteriales</taxon>
        <taxon>Sphingobacteriaceae</taxon>
        <taxon>Mucilaginibacter</taxon>
    </lineage>
</organism>
<evidence type="ECO:0000313" key="2">
    <source>
        <dbReference type="Proteomes" id="UP000638732"/>
    </source>
</evidence>
<name>A0A966DSX6_9SPHI</name>
<sequence length="45" mass="5236">MTPERAIEILANDKIRVTYEQAEQILDFMSKLAHKAIEVYVKDDV</sequence>
<protein>
    <submittedName>
        <fullName evidence="1">Uncharacterized protein</fullName>
    </submittedName>
</protein>
<dbReference type="EMBL" id="WWEO01000042">
    <property type="protein sequence ID" value="NCD70045.1"/>
    <property type="molecule type" value="Genomic_DNA"/>
</dbReference>
<accession>A0A966DSX6</accession>
<reference evidence="1" key="2">
    <citation type="submission" date="2020-10" db="EMBL/GenBank/DDBJ databases">
        <title>Mucilaginibacter sp. nov., isolated from soil.</title>
        <authorList>
            <person name="Jeon C.O."/>
        </authorList>
    </citation>
    <scope>NUCLEOTIDE SEQUENCE</scope>
    <source>
        <strain evidence="1">R11</strain>
    </source>
</reference>
<reference evidence="1" key="1">
    <citation type="submission" date="2020-01" db="EMBL/GenBank/DDBJ databases">
        <authorList>
            <person name="Seo Y.L."/>
        </authorList>
    </citation>
    <scope>NUCLEOTIDE SEQUENCE</scope>
    <source>
        <strain evidence="1">R11</strain>
    </source>
</reference>
<proteinExistence type="predicted"/>
<dbReference type="AlphaFoldDB" id="A0A966DSX6"/>
<keyword evidence="2" id="KW-1185">Reference proteome</keyword>
<comment type="caution">
    <text evidence="1">The sequence shown here is derived from an EMBL/GenBank/DDBJ whole genome shotgun (WGS) entry which is preliminary data.</text>
</comment>
<evidence type="ECO:0000313" key="1">
    <source>
        <dbReference type="EMBL" id="NCD70045.1"/>
    </source>
</evidence>
<gene>
    <name evidence="1" type="ORF">GSY63_11810</name>
</gene>
<dbReference type="RefSeq" id="WP_166586012.1">
    <property type="nucleotide sequence ID" value="NZ_WWEO01000042.1"/>
</dbReference>